<keyword evidence="1" id="KW-0472">Membrane</keyword>
<sequence>MQWLIEFIKLVGILFIMLLAYSIINVLILEAAGGFEVFGESGLMTVFFLLQTGGILALVTVYYRNKMLLNPKLKLPDQEPLSRKWTRILLFTGAGAVAASYAVLIGAMVTS</sequence>
<accession>A0A2T4U9H0</accession>
<comment type="caution">
    <text evidence="2">The sequence shown here is derived from an EMBL/GenBank/DDBJ whole genome shotgun (WGS) entry which is preliminary data.</text>
</comment>
<gene>
    <name evidence="2" type="ORF">C6Y45_03510</name>
</gene>
<name>A0A2T4U9H0_9BACI</name>
<feature type="transmembrane region" description="Helical" evidence="1">
    <location>
        <begin position="41"/>
        <end position="63"/>
    </location>
</feature>
<feature type="transmembrane region" description="Helical" evidence="1">
    <location>
        <begin position="7"/>
        <end position="29"/>
    </location>
</feature>
<keyword evidence="1" id="KW-1133">Transmembrane helix</keyword>
<dbReference type="Proteomes" id="UP000240509">
    <property type="component" value="Unassembled WGS sequence"/>
</dbReference>
<feature type="transmembrane region" description="Helical" evidence="1">
    <location>
        <begin position="88"/>
        <end position="109"/>
    </location>
</feature>
<reference evidence="2 3" key="1">
    <citation type="submission" date="2018-03" db="EMBL/GenBank/DDBJ databases">
        <title>Alkalicoccus saliphilus sp. nov., isolated from a mineral pool.</title>
        <authorList>
            <person name="Zhao B."/>
        </authorList>
    </citation>
    <scope>NUCLEOTIDE SEQUENCE [LARGE SCALE GENOMIC DNA]</scope>
    <source>
        <strain evidence="2 3">6AG</strain>
    </source>
</reference>
<keyword evidence="3" id="KW-1185">Reference proteome</keyword>
<evidence type="ECO:0000313" key="3">
    <source>
        <dbReference type="Proteomes" id="UP000240509"/>
    </source>
</evidence>
<evidence type="ECO:0000313" key="2">
    <source>
        <dbReference type="EMBL" id="PTL40046.1"/>
    </source>
</evidence>
<dbReference type="AlphaFoldDB" id="A0A2T4U9H0"/>
<protein>
    <recommendedName>
        <fullName evidence="4">CPBP family intramembrane metalloprotease</fullName>
    </recommendedName>
</protein>
<proteinExistence type="predicted"/>
<evidence type="ECO:0008006" key="4">
    <source>
        <dbReference type="Google" id="ProtNLM"/>
    </source>
</evidence>
<evidence type="ECO:0000256" key="1">
    <source>
        <dbReference type="SAM" id="Phobius"/>
    </source>
</evidence>
<organism evidence="2 3">
    <name type="scientific">Alkalicoccus saliphilus</name>
    <dbReference type="NCBI Taxonomy" id="200989"/>
    <lineage>
        <taxon>Bacteria</taxon>
        <taxon>Bacillati</taxon>
        <taxon>Bacillota</taxon>
        <taxon>Bacilli</taxon>
        <taxon>Bacillales</taxon>
        <taxon>Bacillaceae</taxon>
        <taxon>Alkalicoccus</taxon>
    </lineage>
</organism>
<dbReference type="EMBL" id="PZJJ01000003">
    <property type="protein sequence ID" value="PTL40046.1"/>
    <property type="molecule type" value="Genomic_DNA"/>
</dbReference>
<keyword evidence="1" id="KW-0812">Transmembrane</keyword>